<dbReference type="SUPFAM" id="SSF52374">
    <property type="entry name" value="Nucleotidylyl transferase"/>
    <property type="match status" value="1"/>
</dbReference>
<organism evidence="17 18">
    <name type="scientific">Paenibacillus aurantius</name>
    <dbReference type="NCBI Taxonomy" id="2918900"/>
    <lineage>
        <taxon>Bacteria</taxon>
        <taxon>Bacillati</taxon>
        <taxon>Bacillota</taxon>
        <taxon>Bacilli</taxon>
        <taxon>Bacillales</taxon>
        <taxon>Paenibacillaceae</taxon>
        <taxon>Paenibacillus</taxon>
    </lineage>
</organism>
<comment type="similarity">
    <text evidence="15">Belongs to the ribF family.</text>
</comment>
<evidence type="ECO:0000256" key="6">
    <source>
        <dbReference type="ARBA" id="ARBA00022679"/>
    </source>
</evidence>
<dbReference type="GO" id="GO:0009231">
    <property type="term" value="P:riboflavin biosynthetic process"/>
    <property type="evidence" value="ECO:0007669"/>
    <property type="project" value="InterPro"/>
</dbReference>
<comment type="pathway">
    <text evidence="3 15">Cofactor biosynthesis; FMN biosynthesis; FMN from riboflavin (ATP route): step 1/1.</text>
</comment>
<evidence type="ECO:0000256" key="14">
    <source>
        <dbReference type="ARBA" id="ARBA00049494"/>
    </source>
</evidence>
<dbReference type="PIRSF" id="PIRSF004491">
    <property type="entry name" value="FAD_Synth"/>
    <property type="match status" value="1"/>
</dbReference>
<gene>
    <name evidence="17" type="ORF">MJA45_12400</name>
</gene>
<dbReference type="FunFam" id="2.40.30.30:FF:000003">
    <property type="entry name" value="Riboflavin biosynthesis protein"/>
    <property type="match status" value="1"/>
</dbReference>
<evidence type="ECO:0000256" key="9">
    <source>
        <dbReference type="ARBA" id="ARBA00022777"/>
    </source>
</evidence>
<evidence type="ECO:0000313" key="17">
    <source>
        <dbReference type="EMBL" id="WNQ14231.1"/>
    </source>
</evidence>
<evidence type="ECO:0000313" key="18">
    <source>
        <dbReference type="Proteomes" id="UP001305702"/>
    </source>
</evidence>
<dbReference type="EC" id="2.7.1.26" evidence="15"/>
<dbReference type="Gene3D" id="3.40.50.620">
    <property type="entry name" value="HUPs"/>
    <property type="match status" value="1"/>
</dbReference>
<dbReference type="Pfam" id="PF06574">
    <property type="entry name" value="FAD_syn"/>
    <property type="match status" value="1"/>
</dbReference>
<dbReference type="InterPro" id="IPR023465">
    <property type="entry name" value="Riboflavin_kinase_dom_sf"/>
</dbReference>
<dbReference type="PANTHER" id="PTHR22749:SF6">
    <property type="entry name" value="RIBOFLAVIN KINASE"/>
    <property type="match status" value="1"/>
</dbReference>
<proteinExistence type="inferred from homology"/>
<dbReference type="NCBIfam" id="TIGR00083">
    <property type="entry name" value="ribF"/>
    <property type="match status" value="1"/>
</dbReference>
<keyword evidence="6 15" id="KW-0808">Transferase</keyword>
<dbReference type="GO" id="GO:0006747">
    <property type="term" value="P:FAD biosynthetic process"/>
    <property type="evidence" value="ECO:0007669"/>
    <property type="project" value="UniProtKB-UniRule"/>
</dbReference>
<dbReference type="GO" id="GO:0005524">
    <property type="term" value="F:ATP binding"/>
    <property type="evidence" value="ECO:0007669"/>
    <property type="project" value="UniProtKB-UniRule"/>
</dbReference>
<protein>
    <recommendedName>
        <fullName evidence="15">Riboflavin biosynthesis protein</fullName>
    </recommendedName>
    <domain>
        <recommendedName>
            <fullName evidence="15">Riboflavin kinase</fullName>
            <ecNumber evidence="15">2.7.1.26</ecNumber>
        </recommendedName>
        <alternativeName>
            <fullName evidence="15">Flavokinase</fullName>
        </alternativeName>
    </domain>
    <domain>
        <recommendedName>
            <fullName evidence="15">FMN adenylyltransferase</fullName>
            <ecNumber evidence="15">2.7.7.2</ecNumber>
        </recommendedName>
        <alternativeName>
            <fullName evidence="15">FAD pyrophosphorylase</fullName>
        </alternativeName>
        <alternativeName>
            <fullName evidence="15">FAD synthase</fullName>
        </alternativeName>
    </domain>
</protein>
<keyword evidence="9 15" id="KW-0418">Kinase</keyword>
<evidence type="ECO:0000256" key="10">
    <source>
        <dbReference type="ARBA" id="ARBA00022827"/>
    </source>
</evidence>
<dbReference type="AlphaFoldDB" id="A0AA96RI50"/>
<evidence type="ECO:0000256" key="5">
    <source>
        <dbReference type="ARBA" id="ARBA00022643"/>
    </source>
</evidence>
<reference evidence="17 18" key="1">
    <citation type="submission" date="2022-02" db="EMBL/GenBank/DDBJ databases">
        <title>Paenibacillus sp. MBLB1776 Whole Genome Shotgun Sequencing.</title>
        <authorList>
            <person name="Hwang C.Y."/>
            <person name="Cho E.-S."/>
            <person name="Seo M.-J."/>
        </authorList>
    </citation>
    <scope>NUCLEOTIDE SEQUENCE [LARGE SCALE GENOMIC DNA]</scope>
    <source>
        <strain evidence="17 18">MBLB1776</strain>
    </source>
</reference>
<dbReference type="NCBIfam" id="NF004162">
    <property type="entry name" value="PRK05627.1-5"/>
    <property type="match status" value="1"/>
</dbReference>
<dbReference type="InterPro" id="IPR014729">
    <property type="entry name" value="Rossmann-like_a/b/a_fold"/>
</dbReference>
<dbReference type="EC" id="2.7.7.2" evidence="15"/>
<dbReference type="FunFam" id="3.40.50.620:FF:000021">
    <property type="entry name" value="Riboflavin biosynthesis protein"/>
    <property type="match status" value="1"/>
</dbReference>
<dbReference type="EMBL" id="CP130318">
    <property type="protein sequence ID" value="WNQ14231.1"/>
    <property type="molecule type" value="Genomic_DNA"/>
</dbReference>
<dbReference type="NCBIfam" id="NF004160">
    <property type="entry name" value="PRK05627.1-3"/>
    <property type="match status" value="1"/>
</dbReference>
<comment type="pathway">
    <text evidence="2 15">Cofactor biosynthesis; FAD biosynthesis; FAD from FMN: step 1/1.</text>
</comment>
<evidence type="ECO:0000256" key="11">
    <source>
        <dbReference type="ARBA" id="ARBA00022840"/>
    </source>
</evidence>
<dbReference type="InterPro" id="IPR023468">
    <property type="entry name" value="Riboflavin_kinase"/>
</dbReference>
<keyword evidence="8 15" id="KW-0547">Nucleotide-binding</keyword>
<comment type="catalytic activity">
    <reaction evidence="13 15">
        <text>riboflavin + ATP = FMN + ADP + H(+)</text>
        <dbReference type="Rhea" id="RHEA:14357"/>
        <dbReference type="ChEBI" id="CHEBI:15378"/>
        <dbReference type="ChEBI" id="CHEBI:30616"/>
        <dbReference type="ChEBI" id="CHEBI:57986"/>
        <dbReference type="ChEBI" id="CHEBI:58210"/>
        <dbReference type="ChEBI" id="CHEBI:456216"/>
        <dbReference type="EC" id="2.7.1.26"/>
    </reaction>
</comment>
<dbReference type="SMART" id="SM00904">
    <property type="entry name" value="Flavokinase"/>
    <property type="match status" value="1"/>
</dbReference>
<dbReference type="SUPFAM" id="SSF82114">
    <property type="entry name" value="Riboflavin kinase-like"/>
    <property type="match status" value="1"/>
</dbReference>
<keyword evidence="11 15" id="KW-0067">ATP-binding</keyword>
<dbReference type="GO" id="GO:0003919">
    <property type="term" value="F:FMN adenylyltransferase activity"/>
    <property type="evidence" value="ECO:0007669"/>
    <property type="project" value="UniProtKB-UniRule"/>
</dbReference>
<evidence type="ECO:0000259" key="16">
    <source>
        <dbReference type="SMART" id="SM00904"/>
    </source>
</evidence>
<evidence type="ECO:0000256" key="13">
    <source>
        <dbReference type="ARBA" id="ARBA00047880"/>
    </source>
</evidence>
<keyword evidence="18" id="KW-1185">Reference proteome</keyword>
<accession>A0AA96RI50</accession>
<dbReference type="Pfam" id="PF01687">
    <property type="entry name" value="Flavokinase"/>
    <property type="match status" value="1"/>
</dbReference>
<dbReference type="CDD" id="cd02064">
    <property type="entry name" value="FAD_synthetase_N"/>
    <property type="match status" value="1"/>
</dbReference>
<dbReference type="Proteomes" id="UP001305702">
    <property type="component" value="Chromosome"/>
</dbReference>
<evidence type="ECO:0000256" key="3">
    <source>
        <dbReference type="ARBA" id="ARBA00005201"/>
    </source>
</evidence>
<keyword evidence="4 15" id="KW-0285">Flavoprotein</keyword>
<evidence type="ECO:0000256" key="2">
    <source>
        <dbReference type="ARBA" id="ARBA00004726"/>
    </source>
</evidence>
<comment type="catalytic activity">
    <reaction evidence="14 15">
        <text>FMN + ATP + H(+) = FAD + diphosphate</text>
        <dbReference type="Rhea" id="RHEA:17237"/>
        <dbReference type="ChEBI" id="CHEBI:15378"/>
        <dbReference type="ChEBI" id="CHEBI:30616"/>
        <dbReference type="ChEBI" id="CHEBI:33019"/>
        <dbReference type="ChEBI" id="CHEBI:57692"/>
        <dbReference type="ChEBI" id="CHEBI:58210"/>
        <dbReference type="EC" id="2.7.7.2"/>
    </reaction>
</comment>
<keyword evidence="5 15" id="KW-0288">FMN</keyword>
<dbReference type="GO" id="GO:0008531">
    <property type="term" value="F:riboflavin kinase activity"/>
    <property type="evidence" value="ECO:0007669"/>
    <property type="project" value="UniProtKB-UniRule"/>
</dbReference>
<evidence type="ECO:0000256" key="15">
    <source>
        <dbReference type="PIRNR" id="PIRNR004491"/>
    </source>
</evidence>
<keyword evidence="12" id="KW-0511">Multifunctional enzyme</keyword>
<keyword evidence="7 15" id="KW-0548">Nucleotidyltransferase</keyword>
<sequence>MQVFELNYPCLLPQPGMPAAQVMAIGDFDGVHRGHREVIGRALETARKLGIPASIMTFHPHPREILGQDKYRSILTPLPEKLEIFRELGVQYAYVVSFNEPFSRLSPQQFISDILLGIGLESVIVGFDFSFGYQGRGTPDTLAQEGHGQFAVEIVRPYQMDDHKVSSTYIRESLQEGKVDQAARLLGRPYSIQGTVVHGEARGRTIGFPTANLETDWRYVLPANGVYAIKAYVRGQAYKGVMNIGVKPTFATGELTPSLEAHLFDFQESIYGEMVRVEFIRHLRPEIKFGSVNELVEQIHRDAAQARELLQDF</sequence>
<keyword evidence="10 15" id="KW-0274">FAD</keyword>
<evidence type="ECO:0000256" key="12">
    <source>
        <dbReference type="ARBA" id="ARBA00023268"/>
    </source>
</evidence>
<name>A0AA96RI50_9BACL</name>
<dbReference type="PANTHER" id="PTHR22749">
    <property type="entry name" value="RIBOFLAVIN KINASE/FMN ADENYLYLTRANSFERASE"/>
    <property type="match status" value="1"/>
</dbReference>
<comment type="function">
    <text evidence="1">Catalyzes the phosphorylation of riboflavin to FMN followed by the adenylation of FMN to FAD.</text>
</comment>
<feature type="domain" description="Riboflavin kinase" evidence="16">
    <location>
        <begin position="185"/>
        <end position="311"/>
    </location>
</feature>
<dbReference type="Gene3D" id="2.40.30.30">
    <property type="entry name" value="Riboflavin kinase-like"/>
    <property type="match status" value="1"/>
</dbReference>
<evidence type="ECO:0000256" key="8">
    <source>
        <dbReference type="ARBA" id="ARBA00022741"/>
    </source>
</evidence>
<evidence type="ECO:0000256" key="1">
    <source>
        <dbReference type="ARBA" id="ARBA00002121"/>
    </source>
</evidence>
<dbReference type="GO" id="GO:0009398">
    <property type="term" value="P:FMN biosynthetic process"/>
    <property type="evidence" value="ECO:0007669"/>
    <property type="project" value="UniProtKB-UniRule"/>
</dbReference>
<dbReference type="KEGG" id="paun:MJA45_12400"/>
<dbReference type="InterPro" id="IPR015865">
    <property type="entry name" value="Riboflavin_kinase_bac/euk"/>
</dbReference>
<evidence type="ECO:0000256" key="4">
    <source>
        <dbReference type="ARBA" id="ARBA00022630"/>
    </source>
</evidence>
<dbReference type="InterPro" id="IPR002606">
    <property type="entry name" value="Riboflavin_kinase_bac"/>
</dbReference>
<evidence type="ECO:0000256" key="7">
    <source>
        <dbReference type="ARBA" id="ARBA00022695"/>
    </source>
</evidence>
<dbReference type="InterPro" id="IPR015864">
    <property type="entry name" value="FAD_synthase"/>
</dbReference>
<dbReference type="RefSeq" id="WP_407083155.1">
    <property type="nucleotide sequence ID" value="NZ_CP130318.1"/>
</dbReference>